<evidence type="ECO:0000313" key="2">
    <source>
        <dbReference type="EMBL" id="KGE03474.1"/>
    </source>
</evidence>
<dbReference type="InterPro" id="IPR052898">
    <property type="entry name" value="ACAD10-like"/>
</dbReference>
<dbReference type="CDD" id="cd05154">
    <property type="entry name" value="ACAD10_11_N-like"/>
    <property type="match status" value="1"/>
</dbReference>
<dbReference type="InterPro" id="IPR041726">
    <property type="entry name" value="ACAD10_11_N"/>
</dbReference>
<dbReference type="EMBL" id="AUVB01000054">
    <property type="protein sequence ID" value="KGE03474.1"/>
    <property type="molecule type" value="Genomic_DNA"/>
</dbReference>
<dbReference type="OrthoDB" id="3806873at2"/>
<dbReference type="InterPro" id="IPR011009">
    <property type="entry name" value="Kinase-like_dom_sf"/>
</dbReference>
<dbReference type="STRING" id="1265313.HRUBRA_01853"/>
<dbReference type="Gene3D" id="3.30.200.20">
    <property type="entry name" value="Phosphorylase Kinase, domain 1"/>
    <property type="match status" value="1"/>
</dbReference>
<dbReference type="Gene3D" id="3.90.1200.10">
    <property type="match status" value="1"/>
</dbReference>
<proteinExistence type="predicted"/>
<dbReference type="InterPro" id="IPR002575">
    <property type="entry name" value="Aminoglycoside_PTrfase"/>
</dbReference>
<comment type="caution">
    <text evidence="2">The sequence shown here is derived from an EMBL/GenBank/DDBJ whole genome shotgun (WGS) entry which is preliminary data.</text>
</comment>
<feature type="domain" description="Aminoglycoside phosphotransferase" evidence="1">
    <location>
        <begin position="28"/>
        <end position="247"/>
    </location>
</feature>
<dbReference type="eggNOG" id="COG3173">
    <property type="taxonomic scope" value="Bacteria"/>
</dbReference>
<dbReference type="Pfam" id="PF01636">
    <property type="entry name" value="APH"/>
    <property type="match status" value="1"/>
</dbReference>
<gene>
    <name evidence="2" type="ORF">HRUBRA_01853</name>
</gene>
<organism evidence="2 3">
    <name type="scientific">Pseudohaliea rubra DSM 19751</name>
    <dbReference type="NCBI Taxonomy" id="1265313"/>
    <lineage>
        <taxon>Bacteria</taxon>
        <taxon>Pseudomonadati</taxon>
        <taxon>Pseudomonadota</taxon>
        <taxon>Gammaproteobacteria</taxon>
        <taxon>Cellvibrionales</taxon>
        <taxon>Halieaceae</taxon>
        <taxon>Pseudohaliea</taxon>
    </lineage>
</organism>
<evidence type="ECO:0000313" key="3">
    <source>
        <dbReference type="Proteomes" id="UP000029640"/>
    </source>
</evidence>
<dbReference type="Proteomes" id="UP000029640">
    <property type="component" value="Unassembled WGS sequence"/>
</dbReference>
<dbReference type="HOGENOM" id="CLU_007526_0_0_6"/>
<evidence type="ECO:0000259" key="1">
    <source>
        <dbReference type="Pfam" id="PF01636"/>
    </source>
</evidence>
<dbReference type="AlphaFoldDB" id="A0A095WXW3"/>
<accession>A0A095WXW3</accession>
<dbReference type="PANTHER" id="PTHR47829:SF1">
    <property type="entry name" value="HAD FAMILY PHOSPHATASE"/>
    <property type="match status" value="1"/>
</dbReference>
<dbReference type="RefSeq" id="WP_035513401.1">
    <property type="nucleotide sequence ID" value="NZ_KN234745.1"/>
</dbReference>
<sequence length="340" mass="37167">MNPAQETALANWLATHAGVTGARVSGVLGGGNANVTLQLDSDDGRLVLRTPPENAVSAKAHRGIEREGRVLRALSGRARVPGFVAWCEDPTVLGRPFLVARHVDGVAITSTLPASYDATAESVNRLGEDLVDELALVHTLPWASLGLEDFGRPEGFLERQVTRWREVRRADQVRELPELETLAAWLLAEKPADHPGALTHGDYHLDNTLSLPDRPGLAAIIDWELATIGDPLSDLALLLMFWGDQRRSAPPGFPHIQEVSRRAGVHSRRDLAERWSGQTGITLDNLDYYLCFAFWRLAAIVEGAYVLYRRGKVDTAYARGIEQDVPALLAEAAAAARGDW</sequence>
<dbReference type="PANTHER" id="PTHR47829">
    <property type="entry name" value="HYDROLASE, PUTATIVE (AFU_ORTHOLOGUE AFUA_1G12880)-RELATED"/>
    <property type="match status" value="1"/>
</dbReference>
<keyword evidence="3" id="KW-1185">Reference proteome</keyword>
<name>A0A095WXW3_9GAMM</name>
<dbReference type="SUPFAM" id="SSF56112">
    <property type="entry name" value="Protein kinase-like (PK-like)"/>
    <property type="match status" value="1"/>
</dbReference>
<protein>
    <recommendedName>
        <fullName evidence="1">Aminoglycoside phosphotransferase domain-containing protein</fullName>
    </recommendedName>
</protein>
<reference evidence="2 3" key="1">
    <citation type="journal article" date="2014" name="Genome Announc.">
        <title>Genome Sequence of Gammaproteobacterial Pseudohaliea rubra Type Strain DSM 19751, Isolated from Coastal Seawater of the Mediterranean Sea.</title>
        <authorList>
            <person name="Spring S."/>
            <person name="Fiebig A."/>
            <person name="Riedel T."/>
            <person name="Goker M."/>
            <person name="Klenk H.P."/>
        </authorList>
    </citation>
    <scope>NUCLEOTIDE SEQUENCE [LARGE SCALE GENOMIC DNA]</scope>
    <source>
        <strain evidence="2 3">DSM 19751</strain>
    </source>
</reference>